<sequence>MKSGQLIKVVSNALGIEQATVRFVARRLREAGLLTTGARGVNAPDMTKRDAARLTLALMTGAPPNRVVETFKIFRQFQNDEFDQIEAASLIQLLGFERENTAEDFLVYLIDLVCSGPDRAELGEKIAGVRYIVHEKPAYVIVKGVGLEIYFTPLHLTKMNEIKSKGDMTAWSRSGFAGLFDMEGMHVMREISYGEIEAIASEFGAK</sequence>
<dbReference type="EMBL" id="FRCB01000014">
    <property type="protein sequence ID" value="SHM74089.1"/>
    <property type="molecule type" value="Genomic_DNA"/>
</dbReference>
<dbReference type="Proteomes" id="UP000322545">
    <property type="component" value="Unassembled WGS sequence"/>
</dbReference>
<evidence type="ECO:0000313" key="1">
    <source>
        <dbReference type="EMBL" id="SHM74089.1"/>
    </source>
</evidence>
<name>A0A1M7L858_9RHOB</name>
<reference evidence="1 2" key="1">
    <citation type="submission" date="2016-11" db="EMBL/GenBank/DDBJ databases">
        <authorList>
            <person name="Varghese N."/>
            <person name="Submissions S."/>
        </authorList>
    </citation>
    <scope>NUCLEOTIDE SEQUENCE [LARGE SCALE GENOMIC DNA]</scope>
    <source>
        <strain evidence="1 2">DSM 28249</strain>
    </source>
</reference>
<keyword evidence="2" id="KW-1185">Reference proteome</keyword>
<accession>A0A1M7L858</accession>
<dbReference type="AlphaFoldDB" id="A0A1M7L858"/>
<organism evidence="1 2">
    <name type="scientific">Roseovarius litoreus</name>
    <dbReference type="NCBI Taxonomy" id="1155722"/>
    <lineage>
        <taxon>Bacteria</taxon>
        <taxon>Pseudomonadati</taxon>
        <taxon>Pseudomonadota</taxon>
        <taxon>Alphaproteobacteria</taxon>
        <taxon>Rhodobacterales</taxon>
        <taxon>Roseobacteraceae</taxon>
        <taxon>Roseovarius</taxon>
    </lineage>
</organism>
<proteinExistence type="predicted"/>
<dbReference type="RefSeq" id="WP_149780884.1">
    <property type="nucleotide sequence ID" value="NZ_FRCB01000014.1"/>
</dbReference>
<protein>
    <submittedName>
        <fullName evidence="1">Uncharacterized protein</fullName>
    </submittedName>
</protein>
<evidence type="ECO:0000313" key="2">
    <source>
        <dbReference type="Proteomes" id="UP000322545"/>
    </source>
</evidence>
<gene>
    <name evidence="1" type="ORF">SAMN05443432_1142</name>
</gene>